<keyword evidence="5" id="KW-0560">Oxidoreductase</keyword>
<evidence type="ECO:0000256" key="2">
    <source>
        <dbReference type="ARBA" id="ARBA00005896"/>
    </source>
</evidence>
<dbReference type="Pfam" id="PF02668">
    <property type="entry name" value="TauD"/>
    <property type="match status" value="1"/>
</dbReference>
<dbReference type="AlphaFoldDB" id="A0A240E8C0"/>
<keyword evidence="9" id="KW-1185">Reference proteome</keyword>
<feature type="domain" description="TauD/TfdA-like" evidence="7">
    <location>
        <begin position="20"/>
        <end position="281"/>
    </location>
</feature>
<keyword evidence="3" id="KW-0479">Metal-binding</keyword>
<evidence type="ECO:0000256" key="1">
    <source>
        <dbReference type="ARBA" id="ARBA00001954"/>
    </source>
</evidence>
<evidence type="ECO:0000256" key="5">
    <source>
        <dbReference type="ARBA" id="ARBA00023002"/>
    </source>
</evidence>
<accession>A0A240E8C0</accession>
<comment type="similarity">
    <text evidence="2">Belongs to the TfdA dioxygenase family.</text>
</comment>
<dbReference type="SUPFAM" id="SSF51197">
    <property type="entry name" value="Clavaminate synthase-like"/>
    <property type="match status" value="1"/>
</dbReference>
<proteinExistence type="inferred from homology"/>
<evidence type="ECO:0000259" key="7">
    <source>
        <dbReference type="Pfam" id="PF02668"/>
    </source>
</evidence>
<dbReference type="InterPro" id="IPR051323">
    <property type="entry name" value="AtsK-like"/>
</dbReference>
<organism evidence="8 9">
    <name type="scientific">Acinetobacter puyangensis</name>
    <dbReference type="NCBI Taxonomy" id="1096779"/>
    <lineage>
        <taxon>Bacteria</taxon>
        <taxon>Pseudomonadati</taxon>
        <taxon>Pseudomonadota</taxon>
        <taxon>Gammaproteobacteria</taxon>
        <taxon>Moraxellales</taxon>
        <taxon>Moraxellaceae</taxon>
        <taxon>Acinetobacter</taxon>
    </lineage>
</organism>
<evidence type="ECO:0000256" key="3">
    <source>
        <dbReference type="ARBA" id="ARBA00022723"/>
    </source>
</evidence>
<dbReference type="GO" id="GO:0046872">
    <property type="term" value="F:metal ion binding"/>
    <property type="evidence" value="ECO:0007669"/>
    <property type="project" value="UniProtKB-KW"/>
</dbReference>
<evidence type="ECO:0000313" key="9">
    <source>
        <dbReference type="Proteomes" id="UP000219042"/>
    </source>
</evidence>
<keyword evidence="6" id="KW-0408">Iron</keyword>
<dbReference type="GO" id="GO:0016706">
    <property type="term" value="F:2-oxoglutarate-dependent dioxygenase activity"/>
    <property type="evidence" value="ECO:0007669"/>
    <property type="project" value="TreeGrafter"/>
</dbReference>
<dbReference type="OrthoDB" id="581608at2"/>
<keyword evidence="4 8" id="KW-0223">Dioxygenase</keyword>
<dbReference type="Gene3D" id="3.60.130.10">
    <property type="entry name" value="Clavaminate synthase-like"/>
    <property type="match status" value="1"/>
</dbReference>
<gene>
    <name evidence="8" type="ORF">SAMN05421731_103197</name>
</gene>
<dbReference type="PANTHER" id="PTHR30468">
    <property type="entry name" value="ALPHA-KETOGLUTARATE-DEPENDENT SULFONATE DIOXYGENASE"/>
    <property type="match status" value="1"/>
</dbReference>
<evidence type="ECO:0000256" key="6">
    <source>
        <dbReference type="ARBA" id="ARBA00023004"/>
    </source>
</evidence>
<dbReference type="EMBL" id="OANT01000003">
    <property type="protein sequence ID" value="SNX44459.1"/>
    <property type="molecule type" value="Genomic_DNA"/>
</dbReference>
<dbReference type="Proteomes" id="UP000219042">
    <property type="component" value="Unassembled WGS sequence"/>
</dbReference>
<sequence length="322" mass="36411">MSQIQLANPSQSEYAYQHIQVKPITGRIGAEISGIKLSGQLEDQVVTEINQALLHYKVIFFREQQHLTDLEQEAFAGLLGTPLNHPSVPIKDETKHTLAIDSRGGRASSWHTDITFLANYPKYTILRNVVAPEVGGDTVWANTTAAYEDLTPELKTLAESLRAIHTNVYDYASRVTSVEEKEGRKLFTTAVEIETEHPLVRVHPETGEKTLVLGHFFKSFTGLNNEDSRLLFTLFQNHIVRWENIVRWRWAVGDVAIWDNRATQHRAIDDYGDALRIATRVTLEGDIPVGVDGRSSQIIKNIVNQDISDLRRDEGRIYKKVS</sequence>
<protein>
    <submittedName>
        <fullName evidence="8">Taurine dioxygenase</fullName>
    </submittedName>
</protein>
<evidence type="ECO:0000313" key="8">
    <source>
        <dbReference type="EMBL" id="SNX44459.1"/>
    </source>
</evidence>
<dbReference type="InterPro" id="IPR042098">
    <property type="entry name" value="TauD-like_sf"/>
</dbReference>
<dbReference type="RefSeq" id="WP_097078709.1">
    <property type="nucleotide sequence ID" value="NZ_BAABHT010000001.1"/>
</dbReference>
<name>A0A240E8C0_9GAMM</name>
<dbReference type="InterPro" id="IPR003819">
    <property type="entry name" value="TauD/TfdA-like"/>
</dbReference>
<comment type="cofactor">
    <cofactor evidence="1">
        <name>Fe(2+)</name>
        <dbReference type="ChEBI" id="CHEBI:29033"/>
    </cofactor>
</comment>
<reference evidence="9" key="1">
    <citation type="submission" date="2016-09" db="EMBL/GenBank/DDBJ databases">
        <authorList>
            <person name="Varghese N."/>
            <person name="Submissions S."/>
        </authorList>
    </citation>
    <scope>NUCLEOTIDE SEQUENCE [LARGE SCALE GENOMIC DNA]</scope>
    <source>
        <strain evidence="9">ANC 4466</strain>
    </source>
</reference>
<dbReference type="PANTHER" id="PTHR30468:SF5">
    <property type="entry name" value="ALPHA-KETOGLUTARATE-DEPENDENT SULFATE ESTER DIOXYGENASE"/>
    <property type="match status" value="1"/>
</dbReference>
<evidence type="ECO:0000256" key="4">
    <source>
        <dbReference type="ARBA" id="ARBA00022964"/>
    </source>
</evidence>
<dbReference type="GO" id="GO:0005737">
    <property type="term" value="C:cytoplasm"/>
    <property type="evidence" value="ECO:0007669"/>
    <property type="project" value="TreeGrafter"/>
</dbReference>